<gene>
    <name evidence="9" type="ORF">GR170_11690</name>
</gene>
<dbReference type="Gene3D" id="1.10.3720.10">
    <property type="entry name" value="MetI-like"/>
    <property type="match status" value="1"/>
</dbReference>
<dbReference type="Pfam" id="PF00528">
    <property type="entry name" value="BPD_transp_1"/>
    <property type="match status" value="1"/>
</dbReference>
<dbReference type="InterPro" id="IPR035906">
    <property type="entry name" value="MetI-like_sf"/>
</dbReference>
<dbReference type="EMBL" id="WUMU01000013">
    <property type="protein sequence ID" value="MXN18500.1"/>
    <property type="molecule type" value="Genomic_DNA"/>
</dbReference>
<dbReference type="SUPFAM" id="SSF161098">
    <property type="entry name" value="MetI-like"/>
    <property type="match status" value="1"/>
</dbReference>
<dbReference type="GO" id="GO:0055085">
    <property type="term" value="P:transmembrane transport"/>
    <property type="evidence" value="ECO:0007669"/>
    <property type="project" value="InterPro"/>
</dbReference>
<evidence type="ECO:0000256" key="3">
    <source>
        <dbReference type="ARBA" id="ARBA00022475"/>
    </source>
</evidence>
<dbReference type="CDD" id="cd06261">
    <property type="entry name" value="TM_PBP2"/>
    <property type="match status" value="1"/>
</dbReference>
<comment type="subcellular location">
    <subcellularLocation>
        <location evidence="1 7">Cell membrane</location>
        <topology evidence="1 7">Multi-pass membrane protein</topology>
    </subcellularLocation>
</comment>
<keyword evidence="4 7" id="KW-0812">Transmembrane</keyword>
<sequence>MINRYRWWEYLLIYLGMAVLLIFILAPFLEAFLVSLRPLDSLFSVPYRFVSDHMSFKAYVTMWQSVPLLWRYMLNSFFVAGSVTVLGLIAIIPAAYAFSRFEFRGRGLLMGAFLSVNMVSGAVLIIPLYKVMQSLGLLNSYISMIAPGVAFVIPTGIWLLRSYLVKIPKELEEAALVDGAGRLYILVRVIIPVALPGIMVVAITTFIAAYAQQFLYALTFNSVNELNPLPVGLYQFFGRQKVVWNELMAASLIGIIPVMLLYVFLQKFIVAGLTSGAVKE</sequence>
<keyword evidence="6 7" id="KW-0472">Membrane</keyword>
<keyword evidence="5 7" id="KW-1133">Transmembrane helix</keyword>
<evidence type="ECO:0000256" key="6">
    <source>
        <dbReference type="ARBA" id="ARBA00023136"/>
    </source>
</evidence>
<protein>
    <submittedName>
        <fullName evidence="9">ABC transporter permease subunit</fullName>
    </submittedName>
</protein>
<keyword evidence="10" id="KW-1185">Reference proteome</keyword>
<evidence type="ECO:0000259" key="8">
    <source>
        <dbReference type="PROSITE" id="PS50928"/>
    </source>
</evidence>
<accession>A0A6L7G559</accession>
<evidence type="ECO:0000256" key="2">
    <source>
        <dbReference type="ARBA" id="ARBA00022448"/>
    </source>
</evidence>
<organism evidence="9 10">
    <name type="scientific">Pseudooceanicola albus</name>
    <dbReference type="NCBI Taxonomy" id="2692189"/>
    <lineage>
        <taxon>Bacteria</taxon>
        <taxon>Pseudomonadati</taxon>
        <taxon>Pseudomonadota</taxon>
        <taxon>Alphaproteobacteria</taxon>
        <taxon>Rhodobacterales</taxon>
        <taxon>Paracoccaceae</taxon>
        <taxon>Pseudooceanicola</taxon>
    </lineage>
</organism>
<feature type="transmembrane region" description="Helical" evidence="7">
    <location>
        <begin position="12"/>
        <end position="34"/>
    </location>
</feature>
<dbReference type="AlphaFoldDB" id="A0A6L7G559"/>
<feature type="transmembrane region" description="Helical" evidence="7">
    <location>
        <begin position="108"/>
        <end position="129"/>
    </location>
</feature>
<dbReference type="Proteomes" id="UP000477911">
    <property type="component" value="Unassembled WGS sequence"/>
</dbReference>
<feature type="domain" description="ABC transmembrane type-1" evidence="8">
    <location>
        <begin position="73"/>
        <end position="265"/>
    </location>
</feature>
<name>A0A6L7G559_9RHOB</name>
<evidence type="ECO:0000313" key="9">
    <source>
        <dbReference type="EMBL" id="MXN18500.1"/>
    </source>
</evidence>
<dbReference type="InterPro" id="IPR050901">
    <property type="entry name" value="BP-dep_ABC_trans_perm"/>
</dbReference>
<keyword evidence="3" id="KW-1003">Cell membrane</keyword>
<feature type="transmembrane region" description="Helical" evidence="7">
    <location>
        <begin position="247"/>
        <end position="265"/>
    </location>
</feature>
<feature type="transmembrane region" description="Helical" evidence="7">
    <location>
        <begin position="185"/>
        <end position="211"/>
    </location>
</feature>
<evidence type="ECO:0000256" key="5">
    <source>
        <dbReference type="ARBA" id="ARBA00022989"/>
    </source>
</evidence>
<reference evidence="9 10" key="1">
    <citation type="submission" date="2019-12" db="EMBL/GenBank/DDBJ databases">
        <authorList>
            <person name="Li M."/>
        </authorList>
    </citation>
    <scope>NUCLEOTIDE SEQUENCE [LARGE SCALE GENOMIC DNA]</scope>
    <source>
        <strain evidence="9 10">GBMRC 2024</strain>
    </source>
</reference>
<dbReference type="GO" id="GO:0005886">
    <property type="term" value="C:plasma membrane"/>
    <property type="evidence" value="ECO:0007669"/>
    <property type="project" value="UniProtKB-SubCell"/>
</dbReference>
<evidence type="ECO:0000256" key="1">
    <source>
        <dbReference type="ARBA" id="ARBA00004651"/>
    </source>
</evidence>
<keyword evidence="2 7" id="KW-0813">Transport</keyword>
<dbReference type="PANTHER" id="PTHR32243:SF18">
    <property type="entry name" value="INNER MEMBRANE ABC TRANSPORTER PERMEASE PROTEIN YCJP"/>
    <property type="match status" value="1"/>
</dbReference>
<dbReference type="InterPro" id="IPR000515">
    <property type="entry name" value="MetI-like"/>
</dbReference>
<proteinExistence type="inferred from homology"/>
<comment type="similarity">
    <text evidence="7">Belongs to the binding-protein-dependent transport system permease family.</text>
</comment>
<evidence type="ECO:0000313" key="10">
    <source>
        <dbReference type="Proteomes" id="UP000477911"/>
    </source>
</evidence>
<feature type="transmembrane region" description="Helical" evidence="7">
    <location>
        <begin position="141"/>
        <end position="164"/>
    </location>
</feature>
<evidence type="ECO:0000256" key="4">
    <source>
        <dbReference type="ARBA" id="ARBA00022692"/>
    </source>
</evidence>
<feature type="transmembrane region" description="Helical" evidence="7">
    <location>
        <begin position="72"/>
        <end position="96"/>
    </location>
</feature>
<dbReference type="RefSeq" id="WP_160894633.1">
    <property type="nucleotide sequence ID" value="NZ_WUMU01000013.1"/>
</dbReference>
<comment type="caution">
    <text evidence="9">The sequence shown here is derived from an EMBL/GenBank/DDBJ whole genome shotgun (WGS) entry which is preliminary data.</text>
</comment>
<evidence type="ECO:0000256" key="7">
    <source>
        <dbReference type="RuleBase" id="RU363032"/>
    </source>
</evidence>
<dbReference type="PROSITE" id="PS50928">
    <property type="entry name" value="ABC_TM1"/>
    <property type="match status" value="1"/>
</dbReference>
<dbReference type="PANTHER" id="PTHR32243">
    <property type="entry name" value="MALTOSE TRANSPORT SYSTEM PERMEASE-RELATED"/>
    <property type="match status" value="1"/>
</dbReference>